<sequence length="375" mass="39330">MTESFGVDHRLTASDDPIFLDPRGRRRMWLRLTAGVTAGGGVMALAACGLLFTEGPSTAPTAIALPVVDESPGLLNDALAVRPARPGEAGTGGRAAVGPAGEATAREPRAGGDDVEVEAETAPLRSQNPAPMALASPVAEEIDSDTVDGETDHEPSRRPERGRGWDDDEHDSHGGNAAPGESDEAPGDDAGGEDPSGDDDESPGEEDGAHADDGPGDHYGDGGEYRDGDHDTDADDEYGSSEYPVDEDGGDGEAGENDEDGHNAADATDEDLTAEDSGSAEGTEDTQDTQDTQDTEPVDSEEPSSTGATTEDTEFIEPSEEPETTEEPDSTEPTEDAESTEDEHGNWSVYALSADEWFEVVDDDRWTDLPHTFES</sequence>
<feature type="compositionally biased region" description="Acidic residues" evidence="1">
    <location>
        <begin position="282"/>
        <end position="302"/>
    </location>
</feature>
<evidence type="ECO:0000256" key="2">
    <source>
        <dbReference type="SAM" id="Phobius"/>
    </source>
</evidence>
<evidence type="ECO:0000313" key="4">
    <source>
        <dbReference type="Proteomes" id="UP000004705"/>
    </source>
</evidence>
<feature type="region of interest" description="Disordered" evidence="1">
    <location>
        <begin position="83"/>
        <end position="347"/>
    </location>
</feature>
<keyword evidence="2" id="KW-0812">Transmembrane</keyword>
<dbReference type="Proteomes" id="UP000004705">
    <property type="component" value="Chromosome"/>
</dbReference>
<keyword evidence="2" id="KW-1133">Transmembrane helix</keyword>
<gene>
    <name evidence="3" type="ORF">SacazDRAFT_01397</name>
</gene>
<protein>
    <submittedName>
        <fullName evidence="3">Uncharacterized protein</fullName>
    </submittedName>
</protein>
<feature type="compositionally biased region" description="Acidic residues" evidence="1">
    <location>
        <begin position="232"/>
        <end position="259"/>
    </location>
</feature>
<feature type="compositionally biased region" description="Basic and acidic residues" evidence="1">
    <location>
        <begin position="150"/>
        <end position="173"/>
    </location>
</feature>
<proteinExistence type="predicted"/>
<dbReference type="EMBL" id="CM001466">
    <property type="protein sequence ID" value="EHY88327.1"/>
    <property type="molecule type" value="Genomic_DNA"/>
</dbReference>
<organism evidence="3 4">
    <name type="scientific">Saccharomonospora azurea NA-128</name>
    <dbReference type="NCBI Taxonomy" id="882081"/>
    <lineage>
        <taxon>Bacteria</taxon>
        <taxon>Bacillati</taxon>
        <taxon>Actinomycetota</taxon>
        <taxon>Actinomycetes</taxon>
        <taxon>Pseudonocardiales</taxon>
        <taxon>Pseudonocardiaceae</taxon>
        <taxon>Saccharomonospora</taxon>
    </lineage>
</organism>
<reference evidence="3 4" key="1">
    <citation type="journal article" date="2012" name="Stand. Genomic Sci.">
        <title>Genome sequence of the soil bacterium Saccharomonospora azurea type strain (NA-128(T)).</title>
        <authorList>
            <person name="Klenk H.P."/>
            <person name="Held B."/>
            <person name="Lucas S."/>
            <person name="Lapidus A."/>
            <person name="Copeland A."/>
            <person name="Hammon N."/>
            <person name="Pitluck S."/>
            <person name="Goodwin L.A."/>
            <person name="Han C."/>
            <person name="Tapia R."/>
            <person name="Brambilla E.M."/>
            <person name="Potter G."/>
            <person name="Land M."/>
            <person name="Ivanova N."/>
            <person name="Rohde M."/>
            <person name="Goker M."/>
            <person name="Detter J.C."/>
            <person name="Kyrpides N.C."/>
            <person name="Woyke T."/>
        </authorList>
    </citation>
    <scope>NUCLEOTIDE SEQUENCE [LARGE SCALE GENOMIC DNA]</scope>
    <source>
        <strain evidence="3 4">NA-128</strain>
    </source>
</reference>
<keyword evidence="4" id="KW-1185">Reference proteome</keyword>
<keyword evidence="2" id="KW-0472">Membrane</keyword>
<feature type="compositionally biased region" description="Acidic residues" evidence="1">
    <location>
        <begin position="140"/>
        <end position="149"/>
    </location>
</feature>
<feature type="compositionally biased region" description="Basic and acidic residues" evidence="1">
    <location>
        <begin position="207"/>
        <end position="231"/>
    </location>
</feature>
<dbReference type="AlphaFoldDB" id="H8G788"/>
<feature type="compositionally biased region" description="Acidic residues" evidence="1">
    <location>
        <begin position="311"/>
        <end position="341"/>
    </location>
</feature>
<feature type="compositionally biased region" description="Acidic residues" evidence="1">
    <location>
        <begin position="181"/>
        <end position="206"/>
    </location>
</feature>
<name>H8G788_9PSEU</name>
<feature type="transmembrane region" description="Helical" evidence="2">
    <location>
        <begin position="29"/>
        <end position="52"/>
    </location>
</feature>
<dbReference type="HOGENOM" id="CLU_791992_0_0_11"/>
<accession>H8G788</accession>
<evidence type="ECO:0000313" key="3">
    <source>
        <dbReference type="EMBL" id="EHY88327.1"/>
    </source>
</evidence>
<evidence type="ECO:0000256" key="1">
    <source>
        <dbReference type="SAM" id="MobiDB-lite"/>
    </source>
</evidence>